<dbReference type="HOGENOM" id="CLU_041426_3_1_9"/>
<dbReference type="RefSeq" id="WP_011074490.1">
    <property type="nucleotide sequence ID" value="NC_004350.2"/>
</dbReference>
<dbReference type="PhylomeDB" id="Q8DW67"/>
<feature type="transmembrane region" description="Helical" evidence="4">
    <location>
        <begin position="70"/>
        <end position="92"/>
    </location>
</feature>
<keyword evidence="4" id="KW-0812">Transmembrane</keyword>
<dbReference type="PANTHER" id="PTHR22683:SF47">
    <property type="entry name" value="FTSK DOMAIN-CONTAINING PROTEIN YDCQ"/>
    <property type="match status" value="1"/>
</dbReference>
<dbReference type="KEGG" id="smu:SMU_208c"/>
<dbReference type="AlphaFoldDB" id="Q8DW67"/>
<evidence type="ECO:0000256" key="2">
    <source>
        <dbReference type="ARBA" id="ARBA00022840"/>
    </source>
</evidence>
<dbReference type="GO" id="GO:0005524">
    <property type="term" value="F:ATP binding"/>
    <property type="evidence" value="ECO:0007669"/>
    <property type="project" value="UniProtKB-UniRule"/>
</dbReference>
<evidence type="ECO:0000256" key="1">
    <source>
        <dbReference type="ARBA" id="ARBA00022741"/>
    </source>
</evidence>
<dbReference type="OrthoDB" id="9807790at2"/>
<dbReference type="GO" id="GO:0003677">
    <property type="term" value="F:DNA binding"/>
    <property type="evidence" value="ECO:0007669"/>
    <property type="project" value="InterPro"/>
</dbReference>
<dbReference type="PATRIC" id="fig|210007.7.peg.180"/>
<dbReference type="eggNOG" id="COG1674">
    <property type="taxonomic scope" value="Bacteria"/>
</dbReference>
<dbReference type="STRING" id="210007.SMU_208c"/>
<dbReference type="PROSITE" id="PS50901">
    <property type="entry name" value="FTSK"/>
    <property type="match status" value="1"/>
</dbReference>
<sequence>MVRKLFYWVVHDIYTYKGKRVRNWYKYSRSFQIGFFFLPFLAAVGLFLYYHYLQLLQSPLLYLTGSFTVLLLALICVIIIVLKLEVHVLWFARLRSLFLLRRFLISHNYYETKERTVQREKRTVTKTKIVLPKVYLKQGKFGVDVYFELQGNAYQEKFLKLGPELETTFGGDFMYRKEIKGYTYYHLAIDRFSSRLNVVDVKVDKKGLRLMKDVWWDFDSQPHMLVAGGTGGGKTVLLMAIVLGLAEVADVDLCDPKESDLTVLKKAPVFKNRVFYSKEDMVACLRDNVAYMVERYHFMANHPDNRIGKKYSDYGLRPKFIIFDEWAAFMALLDDNMKLSMEVVQLLTQLILKGRQAGIFVIEGLQRPDGEFIKTALRDNFMVRVSVGVLEDTGYTMLFGDANRNKIFKNIDEVNGEKVKGRGYFAHAGTMAGEFFAPFVPFDKGFDFLEAFEAMPVLPDDLVAFPVASTAEALEEAKELPVDTVFEQLPKKHETLDSLAKRLAKSFNQVKNVVTMIEDGDYYTFARDDAGKYSFTGVESDMIIAIFEAKEASDQRYKTVIADFFNTSTEDEAA</sequence>
<evidence type="ECO:0000256" key="4">
    <source>
        <dbReference type="SAM" id="Phobius"/>
    </source>
</evidence>
<evidence type="ECO:0000313" key="6">
    <source>
        <dbReference type="EMBL" id="AAN57980.1"/>
    </source>
</evidence>
<dbReference type="InterPro" id="IPR027417">
    <property type="entry name" value="P-loop_NTPase"/>
</dbReference>
<dbReference type="Proteomes" id="UP000002512">
    <property type="component" value="Chromosome"/>
</dbReference>
<evidence type="ECO:0000256" key="3">
    <source>
        <dbReference type="PROSITE-ProRule" id="PRU00289"/>
    </source>
</evidence>
<reference evidence="6 7" key="1">
    <citation type="journal article" date="2002" name="Proc. Natl. Acad. Sci. U.S.A.">
        <title>Genome sequence of Streptococcus mutans UA159, a cariogenic dental pathogen.</title>
        <authorList>
            <person name="Ajdic D."/>
            <person name="McShan W.M."/>
            <person name="McLaughlin R.E."/>
            <person name="Savic G."/>
            <person name="Chang J."/>
            <person name="Carson M.B."/>
            <person name="Primeaux C."/>
            <person name="Tian R."/>
            <person name="Kenton S."/>
            <person name="Jia H."/>
            <person name="Lin S."/>
            <person name="Qian Y."/>
            <person name="Li S."/>
            <person name="Zhu H."/>
            <person name="Najar F."/>
            <person name="Lai H."/>
            <person name="White J."/>
            <person name="Roe B.A."/>
            <person name="Ferretti J.J."/>
        </authorList>
    </citation>
    <scope>NUCLEOTIDE SEQUENCE [LARGE SCALE GENOMIC DNA]</scope>
    <source>
        <strain evidence="7">ATCC 700610 / UA159</strain>
    </source>
</reference>
<keyword evidence="2 3" id="KW-0067">ATP-binding</keyword>
<feature type="domain" description="FtsK" evidence="5">
    <location>
        <begin position="211"/>
        <end position="396"/>
    </location>
</feature>
<evidence type="ECO:0000313" key="7">
    <source>
        <dbReference type="Proteomes" id="UP000002512"/>
    </source>
</evidence>
<keyword evidence="1 3" id="KW-0547">Nucleotide-binding</keyword>
<dbReference type="Gene3D" id="3.40.50.300">
    <property type="entry name" value="P-loop containing nucleotide triphosphate hydrolases"/>
    <property type="match status" value="1"/>
</dbReference>
<dbReference type="EMBL" id="AE014133">
    <property type="protein sequence ID" value="AAN57980.1"/>
    <property type="molecule type" value="Genomic_DNA"/>
</dbReference>
<keyword evidence="7" id="KW-1185">Reference proteome</keyword>
<keyword evidence="4" id="KW-1133">Transmembrane helix</keyword>
<dbReference type="InterPro" id="IPR002543">
    <property type="entry name" value="FtsK_dom"/>
</dbReference>
<feature type="binding site" evidence="3">
    <location>
        <begin position="228"/>
        <end position="235"/>
    </location>
    <ligand>
        <name>ATP</name>
        <dbReference type="ChEBI" id="CHEBI:30616"/>
    </ligand>
</feature>
<gene>
    <name evidence="6" type="ordered locus">SMU_208c</name>
</gene>
<name>Q8DW67_STRMU</name>
<accession>Q8DW67</accession>
<feature type="transmembrane region" description="Helical" evidence="4">
    <location>
        <begin position="30"/>
        <end position="50"/>
    </location>
</feature>
<evidence type="ECO:0000259" key="5">
    <source>
        <dbReference type="PROSITE" id="PS50901"/>
    </source>
</evidence>
<dbReference type="InterPro" id="IPR050206">
    <property type="entry name" value="FtsK/SpoIIIE/SftA"/>
</dbReference>
<protein>
    <submittedName>
        <fullName evidence="6">Transposon protein possible DNA segregation ATPase</fullName>
    </submittedName>
</protein>
<organism evidence="6 7">
    <name type="scientific">Streptococcus mutans serotype c (strain ATCC 700610 / UA159)</name>
    <dbReference type="NCBI Taxonomy" id="210007"/>
    <lineage>
        <taxon>Bacteria</taxon>
        <taxon>Bacillati</taxon>
        <taxon>Bacillota</taxon>
        <taxon>Bacilli</taxon>
        <taxon>Lactobacillales</taxon>
        <taxon>Streptococcaceae</taxon>
        <taxon>Streptococcus</taxon>
    </lineage>
</organism>
<dbReference type="SUPFAM" id="SSF52540">
    <property type="entry name" value="P-loop containing nucleoside triphosphate hydrolases"/>
    <property type="match status" value="1"/>
</dbReference>
<dbReference type="PANTHER" id="PTHR22683">
    <property type="entry name" value="SPORULATION PROTEIN RELATED"/>
    <property type="match status" value="1"/>
</dbReference>
<proteinExistence type="predicted"/>
<keyword evidence="4" id="KW-0472">Membrane</keyword>
<dbReference type="Pfam" id="PF01580">
    <property type="entry name" value="FtsK_SpoIIIE"/>
    <property type="match status" value="1"/>
</dbReference>